<organism evidence="1">
    <name type="scientific">viral metagenome</name>
    <dbReference type="NCBI Taxonomy" id="1070528"/>
    <lineage>
        <taxon>unclassified sequences</taxon>
        <taxon>metagenomes</taxon>
        <taxon>organismal metagenomes</taxon>
    </lineage>
</organism>
<name>A0A6C0I836_9ZZZZ</name>
<evidence type="ECO:0000313" key="1">
    <source>
        <dbReference type="EMBL" id="QHT88486.1"/>
    </source>
</evidence>
<sequence length="123" mass="14126">MSFHYTEINDLTSNGVTLYSRIPIDDKMKRAVYFSYKYLYFYSLSVSDTSDTKPLGKFIKMNISDPNENGVYSIYEFENESINCNQDGSINGNIYMIAIPDSDEGMTPVENILYKGFPVCFKQ</sequence>
<protein>
    <submittedName>
        <fullName evidence="1">Uncharacterized protein</fullName>
    </submittedName>
</protein>
<accession>A0A6C0I836</accession>
<dbReference type="EMBL" id="MN740118">
    <property type="protein sequence ID" value="QHT88486.1"/>
    <property type="molecule type" value="Genomic_DNA"/>
</dbReference>
<dbReference type="AlphaFoldDB" id="A0A6C0I836"/>
<reference evidence="1" key="1">
    <citation type="journal article" date="2020" name="Nature">
        <title>Giant virus diversity and host interactions through global metagenomics.</title>
        <authorList>
            <person name="Schulz F."/>
            <person name="Roux S."/>
            <person name="Paez-Espino D."/>
            <person name="Jungbluth S."/>
            <person name="Walsh D.A."/>
            <person name="Denef V.J."/>
            <person name="McMahon K.D."/>
            <person name="Konstantinidis K.T."/>
            <person name="Eloe-Fadrosh E.A."/>
            <person name="Kyrpides N.C."/>
            <person name="Woyke T."/>
        </authorList>
    </citation>
    <scope>NUCLEOTIDE SEQUENCE</scope>
    <source>
        <strain evidence="1">GVMAG-M-3300023184-51</strain>
    </source>
</reference>
<proteinExistence type="predicted"/>